<keyword evidence="3" id="KW-1185">Reference proteome</keyword>
<proteinExistence type="predicted"/>
<dbReference type="Proteomes" id="UP000265703">
    <property type="component" value="Unassembled WGS sequence"/>
</dbReference>
<name>A0A397T5Y4_9GLOM</name>
<evidence type="ECO:0000313" key="2">
    <source>
        <dbReference type="EMBL" id="RIA92316.1"/>
    </source>
</evidence>
<sequence>MPTVQDPSLQTPLISTHNPTNKLNLYRIFNVFTVLTFFFSNAYSIVFARPSIVDISDKYPTYFTPSLIFIGIFWFILYILQFGFVFYAQLNDLHIVQEVVEGVVGWWFSIINLFMCGWLFFWLRENFVLSEIFILLTLISTSIAQHKLIAEYIPNHELVPDSVISFIHIPFSMFSAFSWLAVFYNGFIILSQYGYESVEIAIGLAWFLAILGTFWCITGVFTKGKRDFIFSFTMVWSLLGIGVRQTEKSLYITCDVLAITLLLMIFFTILKNSSNLIRNRPVDNERQQLLQHQINFLWRNYRG</sequence>
<dbReference type="PANTHER" id="PTHR37992">
    <property type="entry name" value="EXPRESSED PROTEIN"/>
    <property type="match status" value="1"/>
</dbReference>
<feature type="transmembrane region" description="Helical" evidence="1">
    <location>
        <begin position="127"/>
        <end position="144"/>
    </location>
</feature>
<dbReference type="OrthoDB" id="5586934at2759"/>
<gene>
    <name evidence="2" type="ORF">C1645_765535</name>
</gene>
<accession>A0A397T5Y4</accession>
<keyword evidence="1" id="KW-1133">Transmembrane helix</keyword>
<evidence type="ECO:0000313" key="3">
    <source>
        <dbReference type="Proteomes" id="UP000265703"/>
    </source>
</evidence>
<protein>
    <submittedName>
        <fullName evidence="2">Uncharacterized protein</fullName>
    </submittedName>
</protein>
<keyword evidence="1" id="KW-0472">Membrane</keyword>
<organism evidence="2 3">
    <name type="scientific">Glomus cerebriforme</name>
    <dbReference type="NCBI Taxonomy" id="658196"/>
    <lineage>
        <taxon>Eukaryota</taxon>
        <taxon>Fungi</taxon>
        <taxon>Fungi incertae sedis</taxon>
        <taxon>Mucoromycota</taxon>
        <taxon>Glomeromycotina</taxon>
        <taxon>Glomeromycetes</taxon>
        <taxon>Glomerales</taxon>
        <taxon>Glomeraceae</taxon>
        <taxon>Glomus</taxon>
    </lineage>
</organism>
<feature type="transmembrane region" description="Helical" evidence="1">
    <location>
        <begin position="200"/>
        <end position="221"/>
    </location>
</feature>
<feature type="transmembrane region" description="Helical" evidence="1">
    <location>
        <begin position="165"/>
        <end position="188"/>
    </location>
</feature>
<feature type="transmembrane region" description="Helical" evidence="1">
    <location>
        <begin position="28"/>
        <end position="47"/>
    </location>
</feature>
<reference evidence="2 3" key="1">
    <citation type="submission" date="2018-06" db="EMBL/GenBank/DDBJ databases">
        <title>Comparative genomics reveals the genomic features of Rhizophagus irregularis, R. cerebriforme, R. diaphanum and Gigaspora rosea, and their symbiotic lifestyle signature.</title>
        <authorList>
            <person name="Morin E."/>
            <person name="San Clemente H."/>
            <person name="Chen E.C.H."/>
            <person name="De La Providencia I."/>
            <person name="Hainaut M."/>
            <person name="Kuo A."/>
            <person name="Kohler A."/>
            <person name="Murat C."/>
            <person name="Tang N."/>
            <person name="Roy S."/>
            <person name="Loubradou J."/>
            <person name="Henrissat B."/>
            <person name="Grigoriev I.V."/>
            <person name="Corradi N."/>
            <person name="Roux C."/>
            <person name="Martin F.M."/>
        </authorList>
    </citation>
    <scope>NUCLEOTIDE SEQUENCE [LARGE SCALE GENOMIC DNA]</scope>
    <source>
        <strain evidence="2 3">DAOM 227022</strain>
    </source>
</reference>
<comment type="caution">
    <text evidence="2">The sequence shown here is derived from an EMBL/GenBank/DDBJ whole genome shotgun (WGS) entry which is preliminary data.</text>
</comment>
<evidence type="ECO:0000256" key="1">
    <source>
        <dbReference type="SAM" id="Phobius"/>
    </source>
</evidence>
<dbReference type="InterPro" id="IPR013920">
    <property type="entry name" value="DUF1774_fun"/>
</dbReference>
<feature type="transmembrane region" description="Helical" evidence="1">
    <location>
        <begin position="99"/>
        <end position="121"/>
    </location>
</feature>
<dbReference type="STRING" id="658196.A0A397T5Y4"/>
<dbReference type="EMBL" id="QKYT01000130">
    <property type="protein sequence ID" value="RIA92316.1"/>
    <property type="molecule type" value="Genomic_DNA"/>
</dbReference>
<dbReference type="PANTHER" id="PTHR37992:SF1">
    <property type="entry name" value="DUF1774-DOMAIN-CONTAINING PROTEIN"/>
    <property type="match status" value="1"/>
</dbReference>
<dbReference type="AlphaFoldDB" id="A0A397T5Y4"/>
<keyword evidence="1" id="KW-0812">Transmembrane</keyword>
<feature type="transmembrane region" description="Helical" evidence="1">
    <location>
        <begin position="250"/>
        <end position="270"/>
    </location>
</feature>
<feature type="transmembrane region" description="Helical" evidence="1">
    <location>
        <begin position="67"/>
        <end position="87"/>
    </location>
</feature>